<evidence type="ECO:0000313" key="4">
    <source>
        <dbReference type="Proteomes" id="UP000586095"/>
    </source>
</evidence>
<accession>A0A852R4J4</accession>
<dbReference type="GO" id="GO:0004332">
    <property type="term" value="F:fructose-bisphosphate aldolase activity"/>
    <property type="evidence" value="ECO:0007669"/>
    <property type="project" value="UniProtKB-EC"/>
</dbReference>
<name>A0A852R4J4_9MICO</name>
<gene>
    <name evidence="3" type="ORF">BJ960_000192</name>
</gene>
<dbReference type="CDD" id="cd00947">
    <property type="entry name" value="TBP_aldolase_IIB"/>
    <property type="match status" value="1"/>
</dbReference>
<feature type="binding site" evidence="2">
    <location>
        <position position="84"/>
    </location>
    <ligand>
        <name>Zn(2+)</name>
        <dbReference type="ChEBI" id="CHEBI:29105"/>
        <label>1</label>
        <note>catalytic</note>
    </ligand>
</feature>
<feature type="binding site" evidence="2">
    <location>
        <position position="205"/>
    </location>
    <ligand>
        <name>Zn(2+)</name>
        <dbReference type="ChEBI" id="CHEBI:29105"/>
        <label>1</label>
        <note>catalytic</note>
    </ligand>
</feature>
<evidence type="ECO:0000313" key="3">
    <source>
        <dbReference type="EMBL" id="NYD25389.1"/>
    </source>
</evidence>
<evidence type="ECO:0000256" key="1">
    <source>
        <dbReference type="PIRSR" id="PIRSR001359-1"/>
    </source>
</evidence>
<dbReference type="EMBL" id="JACCBD010000001">
    <property type="protein sequence ID" value="NYD25389.1"/>
    <property type="molecule type" value="Genomic_DNA"/>
</dbReference>
<keyword evidence="2" id="KW-0479">Metal-binding</keyword>
<dbReference type="PANTHER" id="PTHR30304:SF0">
    <property type="entry name" value="D-TAGATOSE-1,6-BISPHOSPHATE ALDOLASE SUBUNIT GATY-RELATED"/>
    <property type="match status" value="1"/>
</dbReference>
<keyword evidence="4" id="KW-1185">Reference proteome</keyword>
<feature type="binding site" evidence="2">
    <location>
        <position position="177"/>
    </location>
    <ligand>
        <name>Zn(2+)</name>
        <dbReference type="ChEBI" id="CHEBI:29105"/>
        <label>1</label>
        <note>catalytic</note>
    </ligand>
</feature>
<dbReference type="Proteomes" id="UP000586095">
    <property type="component" value="Unassembled WGS sequence"/>
</dbReference>
<dbReference type="AlphaFoldDB" id="A0A852R4J4"/>
<feature type="binding site" evidence="2">
    <location>
        <position position="105"/>
    </location>
    <ligand>
        <name>Zn(2+)</name>
        <dbReference type="ChEBI" id="CHEBI:29105"/>
        <label>2</label>
    </ligand>
</feature>
<dbReference type="RefSeq" id="WP_185985885.1">
    <property type="nucleotide sequence ID" value="NZ_BAAALZ010000003.1"/>
</dbReference>
<organism evidence="3 4">
    <name type="scientific">Leucobacter aridicollis</name>
    <dbReference type="NCBI Taxonomy" id="283878"/>
    <lineage>
        <taxon>Bacteria</taxon>
        <taxon>Bacillati</taxon>
        <taxon>Actinomycetota</taxon>
        <taxon>Actinomycetes</taxon>
        <taxon>Micrococcales</taxon>
        <taxon>Microbacteriaceae</taxon>
        <taxon>Leucobacter</taxon>
    </lineage>
</organism>
<sequence>MTLVPTQALLDAAVGERRGVCAFNVLHLETAEALVAAAERTGIPLILQISENCVSFHGSLRPIAAATMALAEDSTVELAVHLDHAESETLAREAIDLGFGSVMFDGARLEYAENVAATRRIVESAHSAGVAVEAELGEIGGKDGAHAPGVRTDPIEAQSFALETGVDALAVAVGSSHAMTERTSSLDLPRISEIRRLVGVPLVLHGSSGVPNAEIAAGIQAGLTKINVSTYLNGFFTGAVRAALAGNPRLVDSRKYLGPGRDAVTNSAAELLSLVHGPGSAMPPPHPGGS</sequence>
<proteinExistence type="predicted"/>
<dbReference type="InterPro" id="IPR000771">
    <property type="entry name" value="FBA_II"/>
</dbReference>
<dbReference type="PANTHER" id="PTHR30304">
    <property type="entry name" value="D-TAGATOSE-1,6-BISPHOSPHATE ALDOLASE"/>
    <property type="match status" value="1"/>
</dbReference>
<dbReference type="GO" id="GO:0005975">
    <property type="term" value="P:carbohydrate metabolic process"/>
    <property type="evidence" value="ECO:0007669"/>
    <property type="project" value="InterPro"/>
</dbReference>
<comment type="caution">
    <text evidence="3">The sequence shown here is derived from an EMBL/GenBank/DDBJ whole genome shotgun (WGS) entry which is preliminary data.</text>
</comment>
<dbReference type="GO" id="GO:0008270">
    <property type="term" value="F:zinc ion binding"/>
    <property type="evidence" value="ECO:0007669"/>
    <property type="project" value="InterPro"/>
</dbReference>
<dbReference type="InterPro" id="IPR050246">
    <property type="entry name" value="Class_II_FBP_aldolase"/>
</dbReference>
<dbReference type="Gene3D" id="3.20.20.70">
    <property type="entry name" value="Aldolase class I"/>
    <property type="match status" value="1"/>
</dbReference>
<feature type="active site" description="Proton donor" evidence="1">
    <location>
        <position position="83"/>
    </location>
</feature>
<keyword evidence="3" id="KW-0456">Lyase</keyword>
<dbReference type="EC" id="4.1.2.13" evidence="3"/>
<evidence type="ECO:0000256" key="2">
    <source>
        <dbReference type="PIRSR" id="PIRSR001359-3"/>
    </source>
</evidence>
<keyword evidence="2" id="KW-0862">Zinc</keyword>
<comment type="cofactor">
    <cofactor evidence="2">
        <name>Zn(2+)</name>
        <dbReference type="ChEBI" id="CHEBI:29105"/>
    </cofactor>
    <text evidence="2">Binds 2 Zn(2+) ions per subunit. One is catalytic and the other provides a structural contribution.</text>
</comment>
<dbReference type="InterPro" id="IPR013785">
    <property type="entry name" value="Aldolase_TIM"/>
</dbReference>
<dbReference type="SUPFAM" id="SSF51569">
    <property type="entry name" value="Aldolase"/>
    <property type="match status" value="1"/>
</dbReference>
<dbReference type="Pfam" id="PF01116">
    <property type="entry name" value="F_bP_aldolase"/>
    <property type="match status" value="1"/>
</dbReference>
<protein>
    <submittedName>
        <fullName evidence="3">Fructose-bisphosphate aldolase class II</fullName>
        <ecNumber evidence="3">4.1.2.13</ecNumber>
    </submittedName>
</protein>
<feature type="binding site" evidence="2">
    <location>
        <position position="135"/>
    </location>
    <ligand>
        <name>Zn(2+)</name>
        <dbReference type="ChEBI" id="CHEBI:29105"/>
        <label>2</label>
    </ligand>
</feature>
<dbReference type="PIRSF" id="PIRSF001359">
    <property type="entry name" value="F_bP_aldolase_II"/>
    <property type="match status" value="1"/>
</dbReference>
<reference evidence="3 4" key="1">
    <citation type="submission" date="2020-07" db="EMBL/GenBank/DDBJ databases">
        <title>Sequencing the genomes of 1000 actinobacteria strains.</title>
        <authorList>
            <person name="Klenk H.-P."/>
        </authorList>
    </citation>
    <scope>NUCLEOTIDE SEQUENCE [LARGE SCALE GENOMIC DNA]</scope>
    <source>
        <strain evidence="3 4">DSM 17380</strain>
    </source>
</reference>